<evidence type="ECO:0000313" key="2">
    <source>
        <dbReference type="EMBL" id="EAN85319.1"/>
    </source>
</evidence>
<sequence>AIAVAAFKTLPESQESLWAATTMMPNGTVIDVIQLARDPARTMLLRAMIESCGYLLTADQRKRLAGAALELSQDHVSSPVLPFPPPPPFFFPFFFFSPSPFLFVCVSVCLCVCCF</sequence>
<protein>
    <submittedName>
        <fullName evidence="2">Uncharacterized protein</fullName>
    </submittedName>
</protein>
<organism evidence="2 3">
    <name type="scientific">Trypanosoma cruzi (strain CL Brener)</name>
    <dbReference type="NCBI Taxonomy" id="353153"/>
    <lineage>
        <taxon>Eukaryota</taxon>
        <taxon>Discoba</taxon>
        <taxon>Euglenozoa</taxon>
        <taxon>Kinetoplastea</taxon>
        <taxon>Metakinetoplastina</taxon>
        <taxon>Trypanosomatida</taxon>
        <taxon>Trypanosomatidae</taxon>
        <taxon>Trypanosoma</taxon>
        <taxon>Schizotrypanum</taxon>
    </lineage>
</organism>
<gene>
    <name evidence="2" type="ORF">Tc00.1047053504207.5</name>
</gene>
<dbReference type="GeneID" id="3537353"/>
<dbReference type="KEGG" id="tcr:504207.5"/>
<proteinExistence type="predicted"/>
<keyword evidence="1" id="KW-0472">Membrane</keyword>
<dbReference type="RefSeq" id="XP_807170.1">
    <property type="nucleotide sequence ID" value="XM_802077.1"/>
</dbReference>
<dbReference type="InParanoid" id="Q4CYG7"/>
<evidence type="ECO:0000256" key="1">
    <source>
        <dbReference type="SAM" id="Phobius"/>
    </source>
</evidence>
<evidence type="ECO:0000313" key="3">
    <source>
        <dbReference type="Proteomes" id="UP000002296"/>
    </source>
</evidence>
<feature type="transmembrane region" description="Helical" evidence="1">
    <location>
        <begin position="89"/>
        <end position="113"/>
    </location>
</feature>
<comment type="caution">
    <text evidence="2">The sequence shown here is derived from an EMBL/GenBank/DDBJ whole genome shotgun (WGS) entry which is preliminary data.</text>
</comment>
<keyword evidence="1" id="KW-1133">Transmembrane helix</keyword>
<name>Q4CYG7_TRYCC</name>
<dbReference type="Proteomes" id="UP000002296">
    <property type="component" value="Unassembled WGS sequence"/>
</dbReference>
<dbReference type="AlphaFoldDB" id="Q4CYG7"/>
<reference evidence="2 3" key="1">
    <citation type="journal article" date="2005" name="Science">
        <title>The genome sequence of Trypanosoma cruzi, etiologic agent of Chagas disease.</title>
        <authorList>
            <person name="El-Sayed N.M."/>
            <person name="Myler P.J."/>
            <person name="Bartholomeu D.C."/>
            <person name="Nilsson D."/>
            <person name="Aggarwal G."/>
            <person name="Tran A.N."/>
            <person name="Ghedin E."/>
            <person name="Worthey E.A."/>
            <person name="Delcher A.L."/>
            <person name="Blandin G."/>
            <person name="Westenberger S.J."/>
            <person name="Caler E."/>
            <person name="Cerqueira G.C."/>
            <person name="Branche C."/>
            <person name="Haas B."/>
            <person name="Anupama A."/>
            <person name="Arner E."/>
            <person name="Aslund L."/>
            <person name="Attipoe P."/>
            <person name="Bontempi E."/>
            <person name="Bringaud F."/>
            <person name="Burton P."/>
            <person name="Cadag E."/>
            <person name="Campbell D.A."/>
            <person name="Carrington M."/>
            <person name="Crabtree J."/>
            <person name="Darban H."/>
            <person name="da Silveira J.F."/>
            <person name="de Jong P."/>
            <person name="Edwards K."/>
            <person name="Englund P.T."/>
            <person name="Fazelina G."/>
            <person name="Feldblyum T."/>
            <person name="Ferella M."/>
            <person name="Frasch A.C."/>
            <person name="Gull K."/>
            <person name="Horn D."/>
            <person name="Hou L."/>
            <person name="Huang Y."/>
            <person name="Kindlund E."/>
            <person name="Klingbeil M."/>
            <person name="Kluge S."/>
            <person name="Koo H."/>
            <person name="Lacerda D."/>
            <person name="Levin M.J."/>
            <person name="Lorenzi H."/>
            <person name="Louie T."/>
            <person name="Machado C.R."/>
            <person name="McCulloch R."/>
            <person name="McKenna A."/>
            <person name="Mizuno Y."/>
            <person name="Mottram J.C."/>
            <person name="Nelson S."/>
            <person name="Ochaya S."/>
            <person name="Osoegawa K."/>
            <person name="Pai G."/>
            <person name="Parsons M."/>
            <person name="Pentony M."/>
            <person name="Pettersson U."/>
            <person name="Pop M."/>
            <person name="Ramirez J.L."/>
            <person name="Rinta J."/>
            <person name="Robertson L."/>
            <person name="Salzberg S.L."/>
            <person name="Sanchez D.O."/>
            <person name="Seyler A."/>
            <person name="Sharma R."/>
            <person name="Shetty J."/>
            <person name="Simpson A.J."/>
            <person name="Sisk E."/>
            <person name="Tammi M.T."/>
            <person name="Tarleton R."/>
            <person name="Teixeira S."/>
            <person name="Van Aken S."/>
            <person name="Vogt C."/>
            <person name="Ward P.N."/>
            <person name="Wickstead B."/>
            <person name="Wortman J."/>
            <person name="White O."/>
            <person name="Fraser C.M."/>
            <person name="Stuart K.D."/>
            <person name="Andersson B."/>
        </authorList>
    </citation>
    <scope>NUCLEOTIDE SEQUENCE [LARGE SCALE GENOMIC DNA]</scope>
    <source>
        <strain evidence="2 3">CL Brener</strain>
    </source>
</reference>
<dbReference type="PaxDb" id="353153-Q4CYG7"/>
<dbReference type="EMBL" id="AAHK01001451">
    <property type="protein sequence ID" value="EAN85319.1"/>
    <property type="molecule type" value="Genomic_DNA"/>
</dbReference>
<keyword evidence="1" id="KW-0812">Transmembrane</keyword>
<accession>Q4CYG7</accession>
<dbReference type="STRING" id="353153.Q4CYG7"/>
<feature type="non-terminal residue" evidence="2">
    <location>
        <position position="1"/>
    </location>
</feature>
<keyword evidence="3" id="KW-1185">Reference proteome</keyword>